<organism evidence="3 4">
    <name type="scientific">Rhizobium paranaense</name>
    <dbReference type="NCBI Taxonomy" id="1650438"/>
    <lineage>
        <taxon>Bacteria</taxon>
        <taxon>Pseudomonadati</taxon>
        <taxon>Pseudomonadota</taxon>
        <taxon>Alphaproteobacteria</taxon>
        <taxon>Hyphomicrobiales</taxon>
        <taxon>Rhizobiaceae</taxon>
        <taxon>Rhizobium/Agrobacterium group</taxon>
        <taxon>Rhizobium</taxon>
    </lineage>
</organism>
<comment type="caution">
    <text evidence="3">The sequence shown here is derived from an EMBL/GenBank/DDBJ whole genome shotgun (WGS) entry which is preliminary data.</text>
</comment>
<dbReference type="Pfam" id="PF01541">
    <property type="entry name" value="GIY-YIG"/>
    <property type="match status" value="1"/>
</dbReference>
<accession>A0A7W8XLZ7</accession>
<dbReference type="CDD" id="cd10456">
    <property type="entry name" value="GIY-YIG_UPF0213"/>
    <property type="match status" value="1"/>
</dbReference>
<proteinExistence type="inferred from homology"/>
<feature type="domain" description="GIY-YIG" evidence="2">
    <location>
        <begin position="1"/>
        <end position="77"/>
    </location>
</feature>
<dbReference type="EMBL" id="JACHBI010000001">
    <property type="protein sequence ID" value="MBB5571674.1"/>
    <property type="molecule type" value="Genomic_DNA"/>
</dbReference>
<dbReference type="SUPFAM" id="SSF82771">
    <property type="entry name" value="GIY-YIG endonuclease"/>
    <property type="match status" value="1"/>
</dbReference>
<keyword evidence="3" id="KW-0255">Endonuclease</keyword>
<dbReference type="PANTHER" id="PTHR34477:SF1">
    <property type="entry name" value="UPF0213 PROTEIN YHBQ"/>
    <property type="match status" value="1"/>
</dbReference>
<dbReference type="PROSITE" id="PS50164">
    <property type="entry name" value="GIY_YIG"/>
    <property type="match status" value="1"/>
</dbReference>
<dbReference type="RefSeq" id="WP_107107208.1">
    <property type="nucleotide sequence ID" value="NZ_JACHBI010000001.1"/>
</dbReference>
<dbReference type="Gene3D" id="3.40.1440.10">
    <property type="entry name" value="GIY-YIG endonuclease"/>
    <property type="match status" value="1"/>
</dbReference>
<keyword evidence="3" id="KW-0540">Nuclease</keyword>
<dbReference type="InterPro" id="IPR035901">
    <property type="entry name" value="GIY-YIG_endonuc_sf"/>
</dbReference>
<dbReference type="GO" id="GO:0004519">
    <property type="term" value="F:endonuclease activity"/>
    <property type="evidence" value="ECO:0007669"/>
    <property type="project" value="UniProtKB-KW"/>
</dbReference>
<dbReference type="AlphaFoldDB" id="A0A7W8XLZ7"/>
<keyword evidence="4" id="KW-1185">Reference proteome</keyword>
<protein>
    <submittedName>
        <fullName evidence="3">Putative endonuclease</fullName>
    </submittedName>
</protein>
<evidence type="ECO:0000313" key="4">
    <source>
        <dbReference type="Proteomes" id="UP000549882"/>
    </source>
</evidence>
<name>A0A7W8XLZ7_9HYPH</name>
<dbReference type="Proteomes" id="UP000549882">
    <property type="component" value="Unassembled WGS sequence"/>
</dbReference>
<dbReference type="InterPro" id="IPR050190">
    <property type="entry name" value="UPF0213_domain"/>
</dbReference>
<evidence type="ECO:0000313" key="3">
    <source>
        <dbReference type="EMBL" id="MBB5571674.1"/>
    </source>
</evidence>
<comment type="similarity">
    <text evidence="1">Belongs to the UPF0213 family.</text>
</comment>
<reference evidence="3 4" key="1">
    <citation type="submission" date="2020-08" db="EMBL/GenBank/DDBJ databases">
        <title>Genomic Encyclopedia of Type Strains, Phase IV (KMG-V): Genome sequencing to study the core and pangenomes of soil and plant-associated prokaryotes.</title>
        <authorList>
            <person name="Whitman W."/>
        </authorList>
    </citation>
    <scope>NUCLEOTIDE SEQUENCE [LARGE SCALE GENOMIC DNA]</scope>
    <source>
        <strain evidence="3 4">SEMIA 4064</strain>
    </source>
</reference>
<evidence type="ECO:0000259" key="2">
    <source>
        <dbReference type="PROSITE" id="PS50164"/>
    </source>
</evidence>
<dbReference type="PANTHER" id="PTHR34477">
    <property type="entry name" value="UPF0213 PROTEIN YHBQ"/>
    <property type="match status" value="1"/>
</dbReference>
<gene>
    <name evidence="3" type="ORF">GGD50_000250</name>
</gene>
<keyword evidence="3" id="KW-0378">Hydrolase</keyword>
<sequence length="105" mass="12094">MEATVYILRCSDGSYYTGLTKQEIEARVWEHNAGIYDGYTAKRRPVELVFHEIYDRIIDAIARERQIKGWSRRKKEALIALNYEALPALSRRGPAGHKPSGNDRD</sequence>
<evidence type="ECO:0000256" key="1">
    <source>
        <dbReference type="ARBA" id="ARBA00007435"/>
    </source>
</evidence>
<dbReference type="InterPro" id="IPR000305">
    <property type="entry name" value="GIY-YIG_endonuc"/>
</dbReference>